<proteinExistence type="predicted"/>
<protein>
    <submittedName>
        <fullName evidence="3">Glycosyltransferase</fullName>
    </submittedName>
</protein>
<dbReference type="Gene3D" id="3.90.550.10">
    <property type="entry name" value="Spore Coat Polysaccharide Biosynthesis Protein SpsA, Chain A"/>
    <property type="match status" value="1"/>
</dbReference>
<feature type="domain" description="Glycosyltransferase 2-like" evidence="2">
    <location>
        <begin position="18"/>
        <end position="126"/>
    </location>
</feature>
<dbReference type="CDD" id="cd00761">
    <property type="entry name" value="Glyco_tranf_GTA_type"/>
    <property type="match status" value="1"/>
</dbReference>
<feature type="transmembrane region" description="Helical" evidence="1">
    <location>
        <begin position="305"/>
        <end position="328"/>
    </location>
</feature>
<sequence>MTRIQFQPEDSETSPLVSVVVMAYQRTEYLKITIASIIGQTMGDFELIVADDSNSPEIARICSEFKDPRIRYIGNEKRLGMLLNAKSGMKLGRGKYIANIHDDDVLDARFLETMIRPMEQDKNVGLVFCDHKIMDADGVEDIPASEENTRMWGREGLSEGLITNRAEAFFNGVIPVPSARVFRAGSIDLDELYESVGIVYDWWMSFLHCRSAFECYYVPERLMSYRLHSGSETATENPSYGEAMVFILSYFLIHKSFPEMEDVIKKRLIETSFNGAKFRLLSGENRKARTSLIKAFRLTGSIRCIMAYLFTWLPSWLTSAVLNMLLFFRKNFGRSEKLRFLG</sequence>
<keyword evidence="1" id="KW-0812">Transmembrane</keyword>
<keyword evidence="1" id="KW-0472">Membrane</keyword>
<reference evidence="3" key="1">
    <citation type="submission" date="2019-11" db="EMBL/GenBank/DDBJ databases">
        <title>Acidithiobacillus ferrianus sp. nov.: a facultatively anaerobic and extremely acidophilic chemolithoautotroph.</title>
        <authorList>
            <person name="Norris P.R."/>
            <person name="Falagan C."/>
            <person name="Moya-Beltran A."/>
            <person name="Castro M."/>
            <person name="Quatrini R."/>
            <person name="Johnson D.B."/>
        </authorList>
    </citation>
    <scope>NUCLEOTIDE SEQUENCE [LARGE SCALE GENOMIC DNA]</scope>
    <source>
        <strain evidence="3">MG</strain>
    </source>
</reference>
<organism evidence="3">
    <name type="scientific">Acidithiobacillus ferrianus</name>
    <dbReference type="NCBI Taxonomy" id="2678518"/>
    <lineage>
        <taxon>Bacteria</taxon>
        <taxon>Pseudomonadati</taxon>
        <taxon>Pseudomonadota</taxon>
        <taxon>Acidithiobacillia</taxon>
        <taxon>Acidithiobacillales</taxon>
        <taxon>Acidithiobacillaceae</taxon>
        <taxon>Acidithiobacillus</taxon>
    </lineage>
</organism>
<evidence type="ECO:0000259" key="2">
    <source>
        <dbReference type="Pfam" id="PF00535"/>
    </source>
</evidence>
<dbReference type="Pfam" id="PF00535">
    <property type="entry name" value="Glycos_transf_2"/>
    <property type="match status" value="1"/>
</dbReference>
<dbReference type="GO" id="GO:0016758">
    <property type="term" value="F:hexosyltransferase activity"/>
    <property type="evidence" value="ECO:0007669"/>
    <property type="project" value="UniProtKB-ARBA"/>
</dbReference>
<gene>
    <name evidence="3" type="ORF">GL267_04345</name>
</gene>
<dbReference type="PANTHER" id="PTHR22916">
    <property type="entry name" value="GLYCOSYLTRANSFERASE"/>
    <property type="match status" value="1"/>
</dbReference>
<dbReference type="RefSeq" id="WP_163096908.1">
    <property type="nucleotide sequence ID" value="NZ_CP127523.1"/>
</dbReference>
<keyword evidence="1" id="KW-1133">Transmembrane helix</keyword>
<comment type="caution">
    <text evidence="3">The sequence shown here is derived from an EMBL/GenBank/DDBJ whole genome shotgun (WGS) entry which is preliminary data.</text>
</comment>
<evidence type="ECO:0000313" key="3">
    <source>
        <dbReference type="EMBL" id="NDU41900.1"/>
    </source>
</evidence>
<dbReference type="InterPro" id="IPR029044">
    <property type="entry name" value="Nucleotide-diphossugar_trans"/>
</dbReference>
<accession>A0A845UB92</accession>
<name>A0A845UB92_9PROT</name>
<evidence type="ECO:0000256" key="1">
    <source>
        <dbReference type="SAM" id="Phobius"/>
    </source>
</evidence>
<dbReference type="SUPFAM" id="SSF53448">
    <property type="entry name" value="Nucleotide-diphospho-sugar transferases"/>
    <property type="match status" value="1"/>
</dbReference>
<dbReference type="EMBL" id="WNJL01000022">
    <property type="protein sequence ID" value="NDU41900.1"/>
    <property type="molecule type" value="Genomic_DNA"/>
</dbReference>
<keyword evidence="3" id="KW-0808">Transferase</keyword>
<dbReference type="AlphaFoldDB" id="A0A845UB92"/>
<dbReference type="InterPro" id="IPR001173">
    <property type="entry name" value="Glyco_trans_2-like"/>
</dbReference>